<sequence>MNPMDTARLLPWSSPEGKPCYLLGGTGTGYLSRLADRVEAEQMDAAAELIEEAGDVLAGRCWTPGEIHLLAVELKAHLVRVHRVSESRGGRLLQLESDADEDEEDGEGDAGGCSAASNAGEGGYRSSPADDSPDRNGPEEGRRASRTGRRARLVAPVRPAGSVPGADLKGAAQGASAR</sequence>
<name>A0ABY8A749_9ACTN</name>
<evidence type="ECO:0000313" key="2">
    <source>
        <dbReference type="EMBL" id="WEB40792.1"/>
    </source>
</evidence>
<protein>
    <submittedName>
        <fullName evidence="2">Uncharacterized protein</fullName>
    </submittedName>
</protein>
<dbReference type="EMBL" id="CP095749">
    <property type="protein sequence ID" value="WEB40792.1"/>
    <property type="molecule type" value="Genomic_DNA"/>
</dbReference>
<evidence type="ECO:0000256" key="1">
    <source>
        <dbReference type="SAM" id="MobiDB-lite"/>
    </source>
</evidence>
<gene>
    <name evidence="2" type="ORF">MOV08_16910</name>
</gene>
<reference evidence="2 3" key="1">
    <citation type="submission" date="2022-03" db="EMBL/GenBank/DDBJ databases">
        <title>Streptomyces yunnanensis P86,complete genome.</title>
        <authorList>
            <person name="Chen S."/>
            <person name="Zhang Q."/>
        </authorList>
    </citation>
    <scope>NUCLEOTIDE SEQUENCE [LARGE SCALE GENOMIC DNA]</scope>
    <source>
        <strain evidence="2 3">P86</strain>
    </source>
</reference>
<dbReference type="RefSeq" id="WP_275307918.1">
    <property type="nucleotide sequence ID" value="NZ_CP095749.1"/>
</dbReference>
<keyword evidence="3" id="KW-1185">Reference proteome</keyword>
<feature type="region of interest" description="Disordered" evidence="1">
    <location>
        <begin position="87"/>
        <end position="178"/>
    </location>
</feature>
<feature type="compositionally biased region" description="Acidic residues" evidence="1">
    <location>
        <begin position="97"/>
        <end position="108"/>
    </location>
</feature>
<proteinExistence type="predicted"/>
<evidence type="ECO:0000313" key="3">
    <source>
        <dbReference type="Proteomes" id="UP001218629"/>
    </source>
</evidence>
<organism evidence="2 3">
    <name type="scientific">Streptomyces yunnanensis</name>
    <dbReference type="NCBI Taxonomy" id="156453"/>
    <lineage>
        <taxon>Bacteria</taxon>
        <taxon>Bacillati</taxon>
        <taxon>Actinomycetota</taxon>
        <taxon>Actinomycetes</taxon>
        <taxon>Kitasatosporales</taxon>
        <taxon>Streptomycetaceae</taxon>
        <taxon>Streptomyces</taxon>
    </lineage>
</organism>
<feature type="compositionally biased region" description="Basic and acidic residues" evidence="1">
    <location>
        <begin position="132"/>
        <end position="143"/>
    </location>
</feature>
<accession>A0ABY8A749</accession>
<dbReference type="Proteomes" id="UP001218629">
    <property type="component" value="Chromosome"/>
</dbReference>